<dbReference type="GO" id="GO:0030638">
    <property type="term" value="P:polyketide metabolic process"/>
    <property type="evidence" value="ECO:0007669"/>
    <property type="project" value="InterPro"/>
</dbReference>
<comment type="caution">
    <text evidence="1">The sequence shown here is derived from an EMBL/GenBank/DDBJ whole genome shotgun (WGS) entry which is preliminary data.</text>
</comment>
<reference evidence="1 2" key="1">
    <citation type="submission" date="2019-10" db="EMBL/GenBank/DDBJ databases">
        <title>Whole genome shotgun sequence of Acrocarpospora macrocephala NBRC 16266.</title>
        <authorList>
            <person name="Ichikawa N."/>
            <person name="Kimura A."/>
            <person name="Kitahashi Y."/>
            <person name="Komaki H."/>
            <person name="Oguchi A."/>
        </authorList>
    </citation>
    <scope>NUCLEOTIDE SEQUENCE [LARGE SCALE GENOMIC DNA]</scope>
    <source>
        <strain evidence="1 2">NBRC 16266</strain>
    </source>
</reference>
<dbReference type="InterPro" id="IPR032710">
    <property type="entry name" value="NTF2-like_dom_sf"/>
</dbReference>
<evidence type="ECO:0000313" key="1">
    <source>
        <dbReference type="EMBL" id="GES14248.1"/>
    </source>
</evidence>
<organism evidence="1 2">
    <name type="scientific">Acrocarpospora macrocephala</name>
    <dbReference type="NCBI Taxonomy" id="150177"/>
    <lineage>
        <taxon>Bacteria</taxon>
        <taxon>Bacillati</taxon>
        <taxon>Actinomycetota</taxon>
        <taxon>Actinomycetes</taxon>
        <taxon>Streptosporangiales</taxon>
        <taxon>Streptosporangiaceae</taxon>
        <taxon>Acrocarpospora</taxon>
    </lineage>
</organism>
<evidence type="ECO:0008006" key="3">
    <source>
        <dbReference type="Google" id="ProtNLM"/>
    </source>
</evidence>
<dbReference type="InterPro" id="IPR009959">
    <property type="entry name" value="Cyclase_SnoaL-like"/>
</dbReference>
<gene>
    <name evidence="1" type="ORF">Amac_078450</name>
</gene>
<dbReference type="SUPFAM" id="SSF54427">
    <property type="entry name" value="NTF2-like"/>
    <property type="match status" value="1"/>
</dbReference>
<dbReference type="Proteomes" id="UP000331127">
    <property type="component" value="Unassembled WGS sequence"/>
</dbReference>
<accession>A0A5M3X7T3</accession>
<dbReference type="AlphaFoldDB" id="A0A5M3X7T3"/>
<dbReference type="Gene3D" id="3.10.450.50">
    <property type="match status" value="1"/>
</dbReference>
<dbReference type="Pfam" id="PF07366">
    <property type="entry name" value="SnoaL"/>
    <property type="match status" value="1"/>
</dbReference>
<proteinExistence type="predicted"/>
<protein>
    <recommendedName>
        <fullName evidence="3">SnoaL-like domain-containing protein</fullName>
    </recommendedName>
</protein>
<evidence type="ECO:0000313" key="2">
    <source>
        <dbReference type="Proteomes" id="UP000331127"/>
    </source>
</evidence>
<keyword evidence="2" id="KW-1185">Reference proteome</keyword>
<dbReference type="EMBL" id="BLAE01000056">
    <property type="protein sequence ID" value="GES14248.1"/>
    <property type="molecule type" value="Genomic_DNA"/>
</dbReference>
<dbReference type="RefSeq" id="WP_170322881.1">
    <property type="nucleotide sequence ID" value="NZ_BAAAHL010000058.1"/>
</dbReference>
<sequence length="146" mass="16446">MSDAWEIKRRLTEAINTHDLHQVLGFYSPDAVLVTPAGIAEGHEQIGWFYDQLFMGFPDYHQMAWLEAPGDDPLVTEWTFTGTHLGPLLLPDGRELPGTGRRITVRASCVAYVADDLIITHRDYYDQLELYSQLGLGLTELDQPAT</sequence>
<name>A0A5M3X7T3_9ACTN</name>